<evidence type="ECO:0000259" key="2">
    <source>
        <dbReference type="Pfam" id="PF01464"/>
    </source>
</evidence>
<dbReference type="Proteomes" id="UP000257127">
    <property type="component" value="Unassembled WGS sequence"/>
</dbReference>
<gene>
    <name evidence="3" type="ORF">DXU93_00890</name>
</gene>
<evidence type="ECO:0000256" key="1">
    <source>
        <dbReference type="ARBA" id="ARBA00007734"/>
    </source>
</evidence>
<keyword evidence="4" id="KW-1185">Reference proteome</keyword>
<dbReference type="PANTHER" id="PTHR37423:SF2">
    <property type="entry name" value="MEMBRANE-BOUND LYTIC MUREIN TRANSGLYCOSYLASE C"/>
    <property type="match status" value="1"/>
</dbReference>
<dbReference type="RefSeq" id="WP_116879358.1">
    <property type="nucleotide sequence ID" value="NZ_QURB01000001.1"/>
</dbReference>
<name>A0A3E1F117_9FLAO</name>
<dbReference type="OrthoDB" id="9815002at2"/>
<comment type="caution">
    <text evidence="3">The sequence shown here is derived from an EMBL/GenBank/DDBJ whole genome shotgun (WGS) entry which is preliminary data.</text>
</comment>
<dbReference type="Gene3D" id="1.10.530.10">
    <property type="match status" value="1"/>
</dbReference>
<dbReference type="CDD" id="cd16894">
    <property type="entry name" value="MltD-like"/>
    <property type="match status" value="1"/>
</dbReference>
<evidence type="ECO:0000313" key="3">
    <source>
        <dbReference type="EMBL" id="RFC55521.1"/>
    </source>
</evidence>
<dbReference type="PROSITE" id="PS51257">
    <property type="entry name" value="PROKAR_LIPOPROTEIN"/>
    <property type="match status" value="1"/>
</dbReference>
<proteinExistence type="inferred from homology"/>
<sequence>MKRTFLAFITLSFLLAACENEPVDVAKEPIKLTKENVENHFVLPKIPEQMTFAGQVISFKDLDLKERLDNELVVNNFWHSNTIMMMKRSSRWLPMMKRIFKEEGVPEDLVYISVIESGLKNVTSPRGAKGFWQFMEPTAKELGLTINHQMDERYHVEKSTRAACTYLKKSHERFDDWILAAASYNLGMFGIADNLERQGVNNFFDLSLNSETARYIFRMLAIKLVFENPNNYGFYLNEENYYPAYQTQEVVVDSTIANLYNWSIEQGITIKILRKLNPWIRGRDFIVEEGESFTFKIPENNEQLGRFEG</sequence>
<reference evidence="3 4" key="1">
    <citation type="submission" date="2018-08" db="EMBL/GenBank/DDBJ databases">
        <title>The draft genome squence of Brumimicrobium sp. N62.</title>
        <authorList>
            <person name="Du Z.-J."/>
            <person name="Luo H.-R."/>
        </authorList>
    </citation>
    <scope>NUCLEOTIDE SEQUENCE [LARGE SCALE GENOMIC DNA]</scope>
    <source>
        <strain evidence="3 4">N62</strain>
    </source>
</reference>
<dbReference type="EMBL" id="QURB01000001">
    <property type="protein sequence ID" value="RFC55521.1"/>
    <property type="molecule type" value="Genomic_DNA"/>
</dbReference>
<protein>
    <submittedName>
        <fullName evidence="3">Lytic transglycosylase domain-containing protein</fullName>
    </submittedName>
</protein>
<organism evidence="3 4">
    <name type="scientific">Brumimicrobium aurantiacum</name>
    <dbReference type="NCBI Taxonomy" id="1737063"/>
    <lineage>
        <taxon>Bacteria</taxon>
        <taxon>Pseudomonadati</taxon>
        <taxon>Bacteroidota</taxon>
        <taxon>Flavobacteriia</taxon>
        <taxon>Flavobacteriales</taxon>
        <taxon>Crocinitomicaceae</taxon>
        <taxon>Brumimicrobium</taxon>
    </lineage>
</organism>
<comment type="similarity">
    <text evidence="1">Belongs to the transglycosylase Slt family.</text>
</comment>
<dbReference type="AlphaFoldDB" id="A0A3E1F117"/>
<dbReference type="PANTHER" id="PTHR37423">
    <property type="entry name" value="SOLUBLE LYTIC MUREIN TRANSGLYCOSYLASE-RELATED"/>
    <property type="match status" value="1"/>
</dbReference>
<dbReference type="Pfam" id="PF01464">
    <property type="entry name" value="SLT"/>
    <property type="match status" value="1"/>
</dbReference>
<dbReference type="SUPFAM" id="SSF53955">
    <property type="entry name" value="Lysozyme-like"/>
    <property type="match status" value="1"/>
</dbReference>
<dbReference type="InterPro" id="IPR023346">
    <property type="entry name" value="Lysozyme-like_dom_sf"/>
</dbReference>
<evidence type="ECO:0000313" key="4">
    <source>
        <dbReference type="Proteomes" id="UP000257127"/>
    </source>
</evidence>
<dbReference type="InterPro" id="IPR008258">
    <property type="entry name" value="Transglycosylase_SLT_dom_1"/>
</dbReference>
<accession>A0A3E1F117</accession>
<feature type="domain" description="Transglycosylase SLT" evidence="2">
    <location>
        <begin position="103"/>
        <end position="199"/>
    </location>
</feature>